<proteinExistence type="inferred from homology"/>
<dbReference type="STRING" id="656519.Halsa_1296"/>
<dbReference type="GO" id="GO:0005886">
    <property type="term" value="C:plasma membrane"/>
    <property type="evidence" value="ECO:0007669"/>
    <property type="project" value="UniProtKB-SubCell"/>
</dbReference>
<dbReference type="RefSeq" id="WP_013405804.1">
    <property type="nucleotide sequence ID" value="NC_014654.1"/>
</dbReference>
<evidence type="ECO:0000259" key="8">
    <source>
        <dbReference type="Pfam" id="PF02608"/>
    </source>
</evidence>
<dbReference type="Proteomes" id="UP000007434">
    <property type="component" value="Chromosome"/>
</dbReference>
<keyword evidence="5" id="KW-0472">Membrane</keyword>
<gene>
    <name evidence="9" type="ordered locus">Halsa_1296</name>
</gene>
<organism evidence="9 10">
    <name type="scientific">Halanaerobium hydrogeniformans</name>
    <name type="common">Halanaerobium sp. (strain sapolanicus)</name>
    <dbReference type="NCBI Taxonomy" id="656519"/>
    <lineage>
        <taxon>Bacteria</taxon>
        <taxon>Bacillati</taxon>
        <taxon>Bacillota</taxon>
        <taxon>Clostridia</taxon>
        <taxon>Halanaerobiales</taxon>
        <taxon>Halanaerobiaceae</taxon>
        <taxon>Halanaerobium</taxon>
    </lineage>
</organism>
<dbReference type="SUPFAM" id="SSF53822">
    <property type="entry name" value="Periplasmic binding protein-like I"/>
    <property type="match status" value="1"/>
</dbReference>
<evidence type="ECO:0000256" key="3">
    <source>
        <dbReference type="ARBA" id="ARBA00022475"/>
    </source>
</evidence>
<protein>
    <submittedName>
        <fullName evidence="9">Basic membrane lipoprotein</fullName>
    </submittedName>
</protein>
<keyword evidence="3" id="KW-1003">Cell membrane</keyword>
<dbReference type="AlphaFoldDB" id="E4RKQ3"/>
<evidence type="ECO:0000313" key="10">
    <source>
        <dbReference type="Proteomes" id="UP000007434"/>
    </source>
</evidence>
<dbReference type="InterPro" id="IPR003760">
    <property type="entry name" value="PnrA-like"/>
</dbReference>
<dbReference type="PANTHER" id="PTHR34296">
    <property type="entry name" value="TRANSCRIPTIONAL ACTIVATOR PROTEIN MED"/>
    <property type="match status" value="1"/>
</dbReference>
<evidence type="ECO:0000313" key="9">
    <source>
        <dbReference type="EMBL" id="ADQ14723.1"/>
    </source>
</evidence>
<accession>E4RKQ3</accession>
<evidence type="ECO:0000256" key="5">
    <source>
        <dbReference type="ARBA" id="ARBA00023136"/>
    </source>
</evidence>
<sequence length="363" mass="39638">MFKKVLALSVVFAFIFMVVFAAAPEATSAQDTRVGIVLSTGGLGDLSFNDAAYRGLQRAESELGIEFDYIEPADPAEDETALRRFAERGYDLVIGVGFQMSDSLEIVAMDYPHVNFAHVDEAFPDILDNVVSLNFAEWEGSFLAGALAALVSETNNVGYVGGVDFALIHRFEGGFYQGAKYINPDIEVQIRYADDFGDPARGREIALGMYDNGADVIYHAAGGTGTGVFEAAEEEDRYAIGVDSNQNHVAPGHVIASMLKRVDNAVYETVESVVDGTYEGGQNLYFTLADKGVGITDLEELAVEEIQAYEEGIISEEELEIIREMKEELTAPHAEKIAEIEEMIINGEIEVDNWGEIGRPDEL</sequence>
<name>E4RKQ3_HALHG</name>
<dbReference type="KEGG" id="has:Halsa_1296"/>
<comment type="subcellular location">
    <subcellularLocation>
        <location evidence="1">Cell membrane</location>
        <topology evidence="1">Lipid-anchor</topology>
    </subcellularLocation>
</comment>
<keyword evidence="6 9" id="KW-0449">Lipoprotein</keyword>
<reference evidence="9 10" key="1">
    <citation type="submission" date="2010-11" db="EMBL/GenBank/DDBJ databases">
        <title>Complete sequence of Halanaerobium sp. sapolanicus.</title>
        <authorList>
            <consortium name="US DOE Joint Genome Institute"/>
            <person name="Lucas S."/>
            <person name="Copeland A."/>
            <person name="Lapidus A."/>
            <person name="Cheng J.-F."/>
            <person name="Bruce D."/>
            <person name="Goodwin L."/>
            <person name="Pitluck S."/>
            <person name="Davenport K."/>
            <person name="Detter J.C."/>
            <person name="Han C."/>
            <person name="Tapia R."/>
            <person name="Land M."/>
            <person name="Hauser L."/>
            <person name="Jeffries C."/>
            <person name="Kyrpides N."/>
            <person name="Ivanova N."/>
            <person name="Mikhailova N."/>
            <person name="Begemann M.B."/>
            <person name="Mormile M.R."/>
            <person name="Wall J.D."/>
            <person name="Elias D.A."/>
            <person name="Woyke T."/>
        </authorList>
    </citation>
    <scope>NUCLEOTIDE SEQUENCE [LARGE SCALE GENOMIC DNA]</scope>
    <source>
        <strain evidence="10">sapolanicus</strain>
    </source>
</reference>
<dbReference type="eggNOG" id="COG1744">
    <property type="taxonomic scope" value="Bacteria"/>
</dbReference>
<evidence type="ECO:0000256" key="6">
    <source>
        <dbReference type="ARBA" id="ARBA00023288"/>
    </source>
</evidence>
<keyword evidence="4 7" id="KW-0732">Signal</keyword>
<dbReference type="InterPro" id="IPR028082">
    <property type="entry name" value="Peripla_BP_I"/>
</dbReference>
<dbReference type="CDD" id="cd06354">
    <property type="entry name" value="PBP1_PrnA-like"/>
    <property type="match status" value="1"/>
</dbReference>
<dbReference type="Pfam" id="PF02608">
    <property type="entry name" value="Bmp"/>
    <property type="match status" value="1"/>
</dbReference>
<evidence type="ECO:0000256" key="1">
    <source>
        <dbReference type="ARBA" id="ARBA00004193"/>
    </source>
</evidence>
<dbReference type="EMBL" id="CP002304">
    <property type="protein sequence ID" value="ADQ14723.1"/>
    <property type="molecule type" value="Genomic_DNA"/>
</dbReference>
<comment type="similarity">
    <text evidence="2">Belongs to the BMP lipoprotein family.</text>
</comment>
<feature type="chain" id="PRO_5039483548" evidence="7">
    <location>
        <begin position="22"/>
        <end position="363"/>
    </location>
</feature>
<evidence type="ECO:0000256" key="7">
    <source>
        <dbReference type="SAM" id="SignalP"/>
    </source>
</evidence>
<feature type="signal peptide" evidence="7">
    <location>
        <begin position="1"/>
        <end position="21"/>
    </location>
</feature>
<reference evidence="9 10" key="2">
    <citation type="journal article" date="2011" name="J. Bacteriol.">
        <title>Complete Genome Sequence of the Haloalkaliphilic, Hydrogen Producing Halanaerobium hydrogenoformans.</title>
        <authorList>
            <person name="Brown S.D."/>
            <person name="Begemann M.B."/>
            <person name="Mormile M.R."/>
            <person name="Wall J.D."/>
            <person name="Han C.S."/>
            <person name="Goodwin L.A."/>
            <person name="Pitluck S."/>
            <person name="Land M.L."/>
            <person name="Hauser L.J."/>
            <person name="Elias D.A."/>
        </authorList>
    </citation>
    <scope>NUCLEOTIDE SEQUENCE [LARGE SCALE GENOMIC DNA]</scope>
    <source>
        <strain evidence="10">sapolanicus</strain>
    </source>
</reference>
<feature type="domain" description="ABC transporter substrate-binding protein PnrA-like" evidence="8">
    <location>
        <begin position="36"/>
        <end position="311"/>
    </location>
</feature>
<evidence type="ECO:0000256" key="2">
    <source>
        <dbReference type="ARBA" id="ARBA00008610"/>
    </source>
</evidence>
<evidence type="ECO:0000256" key="4">
    <source>
        <dbReference type="ARBA" id="ARBA00022729"/>
    </source>
</evidence>
<dbReference type="PANTHER" id="PTHR34296:SF2">
    <property type="entry name" value="ABC TRANSPORTER GUANOSINE-BINDING PROTEIN NUPN"/>
    <property type="match status" value="1"/>
</dbReference>
<dbReference type="HOGENOM" id="CLU_038813_0_0_9"/>
<dbReference type="Gene3D" id="3.40.50.2300">
    <property type="match status" value="2"/>
</dbReference>
<dbReference type="InterPro" id="IPR050957">
    <property type="entry name" value="BMP_lipoprotein"/>
</dbReference>
<keyword evidence="10" id="KW-1185">Reference proteome</keyword>